<protein>
    <submittedName>
        <fullName evidence="6">10798_t:CDS:1</fullName>
    </submittedName>
</protein>
<sequence length="368" mass="42469">STLSKPYSVSRQQKLTRDIVKFLISCTLPLSLIENKNFRAFLNSFDPQYKPPCVNTIKNEIVNRTNHTTQVIKRMLIETDTVSLTFDLWTSRAHDSYLGITCHWISDEFRIYDLILGVIEMGAYKTTNNIVDSIELILEEFGLEGSKIFSITTDNSSNVKLAITQLSARLHIKAGLEIAHNLFTKCKALISLLSREKKRKQLREAQIRVSILKSNIVDVITDVATWWNFTYMALERLVNLEHPIKWLTNDFENSNNNDYRRDGANIRDKLLSNEEFKVVQALVELLCSFDKATKILSGSNYTILSIMVPTIEELVYQLNNTNTNFDLVHEVKEEILSNLLSRWSLPHDYRMYASLLDPRFKKLSFCSN</sequence>
<dbReference type="EMBL" id="CAJVQB010103756">
    <property type="protein sequence ID" value="CAG8850988.1"/>
    <property type="molecule type" value="Genomic_DNA"/>
</dbReference>
<evidence type="ECO:0000256" key="2">
    <source>
        <dbReference type="ARBA" id="ARBA00022723"/>
    </source>
</evidence>
<dbReference type="InterPro" id="IPR012337">
    <property type="entry name" value="RNaseH-like_sf"/>
</dbReference>
<reference evidence="6 7" key="1">
    <citation type="submission" date="2021-06" db="EMBL/GenBank/DDBJ databases">
        <authorList>
            <person name="Kallberg Y."/>
            <person name="Tangrot J."/>
            <person name="Rosling A."/>
        </authorList>
    </citation>
    <scope>NUCLEOTIDE SEQUENCE [LARGE SCALE GENOMIC DNA]</scope>
    <source>
        <strain evidence="6 7">120-4 pot B 10/14</strain>
    </source>
</reference>
<dbReference type="SUPFAM" id="SSF140996">
    <property type="entry name" value="Hermes dimerisation domain"/>
    <property type="match status" value="1"/>
</dbReference>
<keyword evidence="5" id="KW-0539">Nucleus</keyword>
<keyword evidence="7" id="KW-1185">Reference proteome</keyword>
<proteinExistence type="predicted"/>
<evidence type="ECO:0000256" key="4">
    <source>
        <dbReference type="ARBA" id="ARBA00022833"/>
    </source>
</evidence>
<gene>
    <name evidence="6" type="ORF">GMARGA_LOCUS40500</name>
</gene>
<evidence type="ECO:0000256" key="5">
    <source>
        <dbReference type="ARBA" id="ARBA00023242"/>
    </source>
</evidence>
<evidence type="ECO:0000256" key="1">
    <source>
        <dbReference type="ARBA" id="ARBA00004123"/>
    </source>
</evidence>
<keyword evidence="4" id="KW-0862">Zinc</keyword>
<feature type="non-terminal residue" evidence="6">
    <location>
        <position position="1"/>
    </location>
</feature>
<dbReference type="InterPro" id="IPR052035">
    <property type="entry name" value="ZnF_BED_domain_contain"/>
</dbReference>
<organism evidence="6 7">
    <name type="scientific">Gigaspora margarita</name>
    <dbReference type="NCBI Taxonomy" id="4874"/>
    <lineage>
        <taxon>Eukaryota</taxon>
        <taxon>Fungi</taxon>
        <taxon>Fungi incertae sedis</taxon>
        <taxon>Mucoromycota</taxon>
        <taxon>Glomeromycotina</taxon>
        <taxon>Glomeromycetes</taxon>
        <taxon>Diversisporales</taxon>
        <taxon>Gigasporaceae</taxon>
        <taxon>Gigaspora</taxon>
    </lineage>
</organism>
<name>A0ABN7XBH7_GIGMA</name>
<dbReference type="PANTHER" id="PTHR46481:SF10">
    <property type="entry name" value="ZINC FINGER BED DOMAIN-CONTAINING PROTEIN 39"/>
    <property type="match status" value="1"/>
</dbReference>
<evidence type="ECO:0000313" key="7">
    <source>
        <dbReference type="Proteomes" id="UP000789901"/>
    </source>
</evidence>
<comment type="caution">
    <text evidence="6">The sequence shown here is derived from an EMBL/GenBank/DDBJ whole genome shotgun (WGS) entry which is preliminary data.</text>
</comment>
<feature type="non-terminal residue" evidence="6">
    <location>
        <position position="368"/>
    </location>
</feature>
<comment type="subcellular location">
    <subcellularLocation>
        <location evidence="1">Nucleus</location>
    </subcellularLocation>
</comment>
<evidence type="ECO:0000256" key="3">
    <source>
        <dbReference type="ARBA" id="ARBA00022771"/>
    </source>
</evidence>
<evidence type="ECO:0000313" key="6">
    <source>
        <dbReference type="EMBL" id="CAG8850988.1"/>
    </source>
</evidence>
<dbReference type="PANTHER" id="PTHR46481">
    <property type="entry name" value="ZINC FINGER BED DOMAIN-CONTAINING PROTEIN 4"/>
    <property type="match status" value="1"/>
</dbReference>
<dbReference type="Proteomes" id="UP000789901">
    <property type="component" value="Unassembled WGS sequence"/>
</dbReference>
<accession>A0ABN7XBH7</accession>
<keyword evidence="3" id="KW-0863">Zinc-finger</keyword>
<dbReference type="SUPFAM" id="SSF53098">
    <property type="entry name" value="Ribonuclease H-like"/>
    <property type="match status" value="1"/>
</dbReference>
<keyword evidence="2" id="KW-0479">Metal-binding</keyword>